<dbReference type="AlphaFoldDB" id="A0A2K9LSN4"/>
<dbReference type="GO" id="GO:0016491">
    <property type="term" value="F:oxidoreductase activity"/>
    <property type="evidence" value="ECO:0007669"/>
    <property type="project" value="UniProtKB-KW"/>
</dbReference>
<dbReference type="InterPro" id="IPR036188">
    <property type="entry name" value="FAD/NAD-bd_sf"/>
</dbReference>
<dbReference type="OrthoDB" id="9805337at2"/>
<gene>
    <name evidence="3" type="ORF">Kalk_19420</name>
</gene>
<evidence type="ECO:0000313" key="4">
    <source>
        <dbReference type="Proteomes" id="UP000235116"/>
    </source>
</evidence>
<dbReference type="SUPFAM" id="SSF54373">
    <property type="entry name" value="FAD-linked reductases, C-terminal domain"/>
    <property type="match status" value="1"/>
</dbReference>
<keyword evidence="4" id="KW-1185">Reference proteome</keyword>
<dbReference type="GO" id="GO:0005737">
    <property type="term" value="C:cytoplasm"/>
    <property type="evidence" value="ECO:0007669"/>
    <property type="project" value="TreeGrafter"/>
</dbReference>
<dbReference type="Gene3D" id="3.50.50.60">
    <property type="entry name" value="FAD/NAD(P)-binding domain"/>
    <property type="match status" value="1"/>
</dbReference>
<reference evidence="4" key="1">
    <citation type="submission" date="2017-08" db="EMBL/GenBank/DDBJ databases">
        <title>Direct submision.</title>
        <authorList>
            <person name="Kim S.-J."/>
            <person name="Rhee S.-K."/>
        </authorList>
    </citation>
    <scope>NUCLEOTIDE SEQUENCE [LARGE SCALE GENOMIC DNA]</scope>
    <source>
        <strain evidence="4">GI5</strain>
    </source>
</reference>
<organism evidence="3 4">
    <name type="scientific">Ketobacter alkanivorans</name>
    <dbReference type="NCBI Taxonomy" id="1917421"/>
    <lineage>
        <taxon>Bacteria</taxon>
        <taxon>Pseudomonadati</taxon>
        <taxon>Pseudomonadota</taxon>
        <taxon>Gammaproteobacteria</taxon>
        <taxon>Pseudomonadales</taxon>
        <taxon>Ketobacteraceae</taxon>
        <taxon>Ketobacter</taxon>
    </lineage>
</organism>
<evidence type="ECO:0000256" key="1">
    <source>
        <dbReference type="ARBA" id="ARBA00023002"/>
    </source>
</evidence>
<dbReference type="PANTHER" id="PTHR13847">
    <property type="entry name" value="SARCOSINE DEHYDROGENASE-RELATED"/>
    <property type="match status" value="1"/>
</dbReference>
<dbReference type="RefSeq" id="WP_101895839.1">
    <property type="nucleotide sequence ID" value="NZ_CP022684.1"/>
</dbReference>
<evidence type="ECO:0000313" key="3">
    <source>
        <dbReference type="EMBL" id="AUM14465.1"/>
    </source>
</evidence>
<dbReference type="Proteomes" id="UP000235116">
    <property type="component" value="Chromosome"/>
</dbReference>
<feature type="domain" description="FAD dependent oxidoreductase" evidence="2">
    <location>
        <begin position="16"/>
        <end position="356"/>
    </location>
</feature>
<evidence type="ECO:0000259" key="2">
    <source>
        <dbReference type="Pfam" id="PF01266"/>
    </source>
</evidence>
<dbReference type="KEGG" id="kak:Kalk_19420"/>
<dbReference type="SUPFAM" id="SSF51905">
    <property type="entry name" value="FAD/NAD(P)-binding domain"/>
    <property type="match status" value="1"/>
</dbReference>
<name>A0A2K9LSN4_9GAMM</name>
<proteinExistence type="predicted"/>
<dbReference type="Pfam" id="PF01266">
    <property type="entry name" value="DAO"/>
    <property type="match status" value="1"/>
</dbReference>
<dbReference type="Gene3D" id="3.30.9.10">
    <property type="entry name" value="D-Amino Acid Oxidase, subunit A, domain 2"/>
    <property type="match status" value="1"/>
</dbReference>
<sequence length="373" mass="40789">MMVDSFSKPHADRNHIAVIGDGVIGLLTALELLKRDCQVTLLGRGFGEGQASWASGGILSPLCPWQAQPSVQALWSWSSWLYPELCDELLTCTGTDIELMQKGMLWLDAPDQERISSWADEDQCRVECLGREQVSQRIPMLDTEFGQAHFLPAVSQLRALRLMMALAMRLQQFPYFQMKVPSQLRQIRELPSGSMILETDAASLSVDQVVVCAGAWTNRILSLLNAELPIIPVKGQMLLLDGDGVQLSCIVIKNNKYLIPRQDGGILVGSTIESGIDDVEVTEAAETVLKAAAVDLIPALAVNKVRHQWAGVRPGSANGVPYIGRLAGYPSLWVNAGHYRNGINMAPGSARLVAQLIHCEPPGVDPQPYVWMA</sequence>
<dbReference type="InterPro" id="IPR006076">
    <property type="entry name" value="FAD-dep_OxRdtase"/>
</dbReference>
<dbReference type="PANTHER" id="PTHR13847:SF289">
    <property type="entry name" value="GLYCINE OXIDASE"/>
    <property type="match status" value="1"/>
</dbReference>
<accession>A0A2K9LSN4</accession>
<protein>
    <recommendedName>
        <fullName evidence="2">FAD dependent oxidoreductase domain-containing protein</fullName>
    </recommendedName>
</protein>
<dbReference type="EMBL" id="CP022684">
    <property type="protein sequence ID" value="AUM14465.1"/>
    <property type="molecule type" value="Genomic_DNA"/>
</dbReference>
<keyword evidence="1" id="KW-0560">Oxidoreductase</keyword>